<organism evidence="6 7">
    <name type="scientific">Triparma laevis f. longispina</name>
    <dbReference type="NCBI Taxonomy" id="1714387"/>
    <lineage>
        <taxon>Eukaryota</taxon>
        <taxon>Sar</taxon>
        <taxon>Stramenopiles</taxon>
        <taxon>Ochrophyta</taxon>
        <taxon>Bolidophyceae</taxon>
        <taxon>Parmales</taxon>
        <taxon>Triparmaceae</taxon>
        <taxon>Triparma</taxon>
    </lineage>
</organism>
<dbReference type="InterPro" id="IPR003595">
    <property type="entry name" value="Tyr_Pase_cat"/>
</dbReference>
<dbReference type="Proteomes" id="UP001165122">
    <property type="component" value="Unassembled WGS sequence"/>
</dbReference>
<dbReference type="PROSITE" id="PS51339">
    <property type="entry name" value="PPASE_MYOTUBULARIN"/>
    <property type="match status" value="1"/>
</dbReference>
<evidence type="ECO:0000313" key="6">
    <source>
        <dbReference type="EMBL" id="GMH56995.1"/>
    </source>
</evidence>
<sequence length="822" mass="92111">MQALDVDEIDPLAFNSEQVSPVADKKVSIVGVVSGKGQSLNFMQETRRGSAGLSPSPTKPDPKPTPTPTKPNTAGPSDWDTVVRSQFLPGETVLMHLQTCQISTSSSPYISHPSRVLMTQYRLAFSLNSGKRLQIPLGDIFTVNSEIKNEDNKNVPTQYTVIIVCKGTMKKVIMVPGTQAEAMSVFQLLQGYAFPGRQGLEFLFTFEGKKTDTTPSLPPYNAEKEFNRQKIFNVRKHPSPASGFKAVPSPYRISTVNKDYSICHSYPRDLIVPRHITDDELIQVAAFRSEGRLPIMSWGNGSDSGSIWRCSQPKVGLQGNQNAYDEKILKIIGDAVRHDTAGTIGAGGRIFPPDYLYSMSGHHDLKEIINHCPASVRIFDLRPKTSAVANRATGHGYELSSSYPNTELKFYSIQNIHSMRDSLNKLMGVCLSPTTSDSTFSKSIEDTHWLTHVKGVISASWELAFVVSHKKVPCLVHCSHGWDRTSQVCALAQVFLDPYYRTFEGFKVLVEKDWLSFGHPFQLRCAHGESKHERNEEQMSPIFLQFLDSVWQLVNLFPSTFEFNSRYLMLIATHIYSCRFGTFLYNTDKERVGGDIADRTLSLWDFLAKNKLHLTNPFFKPKWLGLTFTNDDGLFLPPLPTILRRVSLWDFFLKDSPKESMGVLPEFLKDFKFVSSEIEQKAGGRDSEDSALASLGEEEEDDSKSKNGGSNTRDRVDSSDRSDIDAEIFGLQRGADVMEAWMHAAWSTIHQQEKSLQKARLQKTLARELSVSQRKMKSAEAFVEDLKTIGGEGDEKDDEVESLKKRVAELEIQLAAKNKTGE</sequence>
<dbReference type="InterPro" id="IPR029021">
    <property type="entry name" value="Prot-tyrosine_phosphatase-like"/>
</dbReference>
<comment type="caution">
    <text evidence="6">The sequence shown here is derived from an EMBL/GenBank/DDBJ whole genome shotgun (WGS) entry which is preliminary data.</text>
</comment>
<evidence type="ECO:0000256" key="1">
    <source>
        <dbReference type="PIRSR" id="PIRSR630564-1"/>
    </source>
</evidence>
<dbReference type="CDD" id="cd14507">
    <property type="entry name" value="PTP-MTM-like"/>
    <property type="match status" value="1"/>
</dbReference>
<dbReference type="PROSITE" id="PS00383">
    <property type="entry name" value="TYR_PHOSPHATASE_1"/>
    <property type="match status" value="1"/>
</dbReference>
<dbReference type="AlphaFoldDB" id="A0A9W6ZW55"/>
<reference evidence="7" key="1">
    <citation type="journal article" date="2023" name="Commun. Biol.">
        <title>Genome analysis of Parmales, the sister group of diatoms, reveals the evolutionary specialization of diatoms from phago-mixotrophs to photoautotrophs.</title>
        <authorList>
            <person name="Ban H."/>
            <person name="Sato S."/>
            <person name="Yoshikawa S."/>
            <person name="Yamada K."/>
            <person name="Nakamura Y."/>
            <person name="Ichinomiya M."/>
            <person name="Sato N."/>
            <person name="Blanc-Mathieu R."/>
            <person name="Endo H."/>
            <person name="Kuwata A."/>
            <person name="Ogata H."/>
        </authorList>
    </citation>
    <scope>NUCLEOTIDE SEQUENCE [LARGE SCALE GENOMIC DNA]</scope>
    <source>
        <strain evidence="7">NIES 3700</strain>
    </source>
</reference>
<gene>
    <name evidence="6" type="ORF">TrLO_g11316</name>
</gene>
<proteinExistence type="predicted"/>
<evidence type="ECO:0000256" key="2">
    <source>
        <dbReference type="PIRSR" id="PIRSR630564-2"/>
    </source>
</evidence>
<feature type="active site" description="Phosphocysteine intermediate" evidence="1">
    <location>
        <position position="478"/>
    </location>
</feature>
<evidence type="ECO:0000256" key="3">
    <source>
        <dbReference type="SAM" id="Coils"/>
    </source>
</evidence>
<dbReference type="Pfam" id="PF06602">
    <property type="entry name" value="Myotub-related"/>
    <property type="match status" value="1"/>
</dbReference>
<feature type="binding site" evidence="2">
    <location>
        <begin position="478"/>
        <end position="484"/>
    </location>
    <ligand>
        <name>substrate</name>
    </ligand>
</feature>
<dbReference type="InterPro" id="IPR016130">
    <property type="entry name" value="Tyr_Pase_AS"/>
</dbReference>
<feature type="domain" description="Myotubularin phosphatase" evidence="5">
    <location>
        <begin position="216"/>
        <end position="653"/>
    </location>
</feature>
<dbReference type="SUPFAM" id="SSF52799">
    <property type="entry name" value="(Phosphotyrosine protein) phosphatases II"/>
    <property type="match status" value="1"/>
</dbReference>
<evidence type="ECO:0000256" key="4">
    <source>
        <dbReference type="SAM" id="MobiDB-lite"/>
    </source>
</evidence>
<keyword evidence="3" id="KW-0175">Coiled coil</keyword>
<dbReference type="InterPro" id="IPR030564">
    <property type="entry name" value="Myotubularin"/>
</dbReference>
<feature type="coiled-coil region" evidence="3">
    <location>
        <begin position="793"/>
        <end position="820"/>
    </location>
</feature>
<protein>
    <recommendedName>
        <fullName evidence="5">Myotubularin phosphatase domain-containing protein</fullName>
    </recommendedName>
</protein>
<evidence type="ECO:0000259" key="5">
    <source>
        <dbReference type="PROSITE" id="PS51339"/>
    </source>
</evidence>
<evidence type="ECO:0000313" key="7">
    <source>
        <dbReference type="Proteomes" id="UP001165122"/>
    </source>
</evidence>
<keyword evidence="7" id="KW-1185">Reference proteome</keyword>
<accession>A0A9W6ZW55</accession>
<dbReference type="PANTHER" id="PTHR10807:SF128">
    <property type="entry name" value="PHOSPHATIDYLINOSITOL-3,5-BISPHOSPHATE 3-PHOSPHATASE"/>
    <property type="match status" value="1"/>
</dbReference>
<dbReference type="PANTHER" id="PTHR10807">
    <property type="entry name" value="MYOTUBULARIN-RELATED"/>
    <property type="match status" value="1"/>
</dbReference>
<name>A0A9W6ZW55_9STRA</name>
<dbReference type="GO" id="GO:0005737">
    <property type="term" value="C:cytoplasm"/>
    <property type="evidence" value="ECO:0007669"/>
    <property type="project" value="TreeGrafter"/>
</dbReference>
<dbReference type="EMBL" id="BRXW01000458">
    <property type="protein sequence ID" value="GMH56995.1"/>
    <property type="molecule type" value="Genomic_DNA"/>
</dbReference>
<feature type="binding site" evidence="2">
    <location>
        <begin position="415"/>
        <end position="416"/>
    </location>
    <ligand>
        <name>substrate</name>
    </ligand>
</feature>
<dbReference type="SMART" id="SM00404">
    <property type="entry name" value="PTPc_motif"/>
    <property type="match status" value="1"/>
</dbReference>
<feature type="region of interest" description="Disordered" evidence="4">
    <location>
        <begin position="682"/>
        <end position="719"/>
    </location>
</feature>
<dbReference type="InterPro" id="IPR010569">
    <property type="entry name" value="Myotubularin-like_Pase_dom"/>
</dbReference>
<dbReference type="OrthoDB" id="271628at2759"/>
<feature type="compositionally biased region" description="Pro residues" evidence="4">
    <location>
        <begin position="57"/>
        <end position="69"/>
    </location>
</feature>
<feature type="region of interest" description="Disordered" evidence="4">
    <location>
        <begin position="40"/>
        <end position="79"/>
    </location>
</feature>